<comment type="pathway">
    <text evidence="3 19">Cofactor biosynthesis; adenosylcobalamin biosynthesis; adenosylcobalamin from cob(II)yrinate a,c-diamide: step 7/7.</text>
</comment>
<evidence type="ECO:0000256" key="12">
    <source>
        <dbReference type="ARBA" id="ARBA00022989"/>
    </source>
</evidence>
<keyword evidence="10 19" id="KW-0812">Transmembrane</keyword>
<keyword evidence="13 19" id="KW-0472">Membrane</keyword>
<evidence type="ECO:0000256" key="13">
    <source>
        <dbReference type="ARBA" id="ARBA00023136"/>
    </source>
</evidence>
<proteinExistence type="inferred from homology"/>
<accession>A0A0D6PEK9</accession>
<dbReference type="GO" id="GO:0009236">
    <property type="term" value="P:cobalamin biosynthetic process"/>
    <property type="evidence" value="ECO:0007669"/>
    <property type="project" value="UniProtKB-UniRule"/>
</dbReference>
<dbReference type="GO" id="GO:0005886">
    <property type="term" value="C:plasma membrane"/>
    <property type="evidence" value="ECO:0007669"/>
    <property type="project" value="UniProtKB-SubCell"/>
</dbReference>
<evidence type="ECO:0000256" key="18">
    <source>
        <dbReference type="ARBA" id="ARBA00049504"/>
    </source>
</evidence>
<sequence>MSLRRRVDEMRLAFMLLSRLPIGRMETAPPLGACVWAYPVAGAVMGALAGLAFQLAAWAELPPLVAGLAAMGASMLLTGAMHEDGLADMADGFGGGQGKARKLEIMRDSRIGSYGVVVLVLVLGARAACLAALPAPGMVLRLAVVGAVSRAFLPVLMLALPPARVDGLGQAAGVHVRAGPVTMGVVLAGLMAMGLGHSRLLAIMAGVTLAVGWLAKRQIGGFTGDVLGGAQSLCEVAGLCVLAAHGPSRLI</sequence>
<comment type="subcellular location">
    <subcellularLocation>
        <location evidence="2 19">Cell membrane</location>
        <topology evidence="2 19">Multi-pass membrane protein</topology>
    </subcellularLocation>
</comment>
<comment type="catalytic activity">
    <reaction evidence="17 19">
        <text>alpha-ribazole + adenosylcob(III)inamide-GDP = adenosylcob(III)alamin + GMP + H(+)</text>
        <dbReference type="Rhea" id="RHEA:16049"/>
        <dbReference type="ChEBI" id="CHEBI:10329"/>
        <dbReference type="ChEBI" id="CHEBI:15378"/>
        <dbReference type="ChEBI" id="CHEBI:18408"/>
        <dbReference type="ChEBI" id="CHEBI:58115"/>
        <dbReference type="ChEBI" id="CHEBI:60487"/>
        <dbReference type="EC" id="2.7.8.26"/>
    </reaction>
</comment>
<keyword evidence="8 19" id="KW-0169">Cobalamin biosynthesis</keyword>
<keyword evidence="11 19" id="KW-0460">Magnesium</keyword>
<evidence type="ECO:0000256" key="1">
    <source>
        <dbReference type="ARBA" id="ARBA00001946"/>
    </source>
</evidence>
<evidence type="ECO:0000313" key="21">
    <source>
        <dbReference type="Proteomes" id="UP000032668"/>
    </source>
</evidence>
<evidence type="ECO:0000256" key="16">
    <source>
        <dbReference type="ARBA" id="ARBA00032853"/>
    </source>
</evidence>
<evidence type="ECO:0000256" key="17">
    <source>
        <dbReference type="ARBA" id="ARBA00048623"/>
    </source>
</evidence>
<dbReference type="Proteomes" id="UP000032668">
    <property type="component" value="Unassembled WGS sequence"/>
</dbReference>
<feature type="transmembrane region" description="Helical" evidence="19">
    <location>
        <begin position="139"/>
        <end position="160"/>
    </location>
</feature>
<comment type="caution">
    <text evidence="20">The sequence shown here is derived from an EMBL/GenBank/DDBJ whole genome shotgun (WGS) entry which is preliminary data.</text>
</comment>
<dbReference type="OrthoDB" id="9794626at2"/>
<evidence type="ECO:0000256" key="6">
    <source>
        <dbReference type="ARBA" id="ARBA00015850"/>
    </source>
</evidence>
<evidence type="ECO:0000256" key="10">
    <source>
        <dbReference type="ARBA" id="ARBA00022692"/>
    </source>
</evidence>
<feature type="transmembrane region" description="Helical" evidence="19">
    <location>
        <begin position="35"/>
        <end position="58"/>
    </location>
</feature>
<name>A0A0D6PEK9_9PROT</name>
<evidence type="ECO:0000256" key="7">
    <source>
        <dbReference type="ARBA" id="ARBA00022475"/>
    </source>
</evidence>
<evidence type="ECO:0000256" key="14">
    <source>
        <dbReference type="ARBA" id="ARBA00025228"/>
    </source>
</evidence>
<comment type="catalytic activity">
    <reaction evidence="18 19">
        <text>alpha-ribazole 5'-phosphate + adenosylcob(III)inamide-GDP = adenosylcob(III)alamin 5'-phosphate + GMP + H(+)</text>
        <dbReference type="Rhea" id="RHEA:23560"/>
        <dbReference type="ChEBI" id="CHEBI:15378"/>
        <dbReference type="ChEBI" id="CHEBI:57918"/>
        <dbReference type="ChEBI" id="CHEBI:58115"/>
        <dbReference type="ChEBI" id="CHEBI:60487"/>
        <dbReference type="ChEBI" id="CHEBI:60493"/>
        <dbReference type="EC" id="2.7.8.26"/>
    </reaction>
</comment>
<comment type="cofactor">
    <cofactor evidence="1 19">
        <name>Mg(2+)</name>
        <dbReference type="ChEBI" id="CHEBI:18420"/>
    </cofactor>
</comment>
<gene>
    <name evidence="19" type="primary">cobS</name>
    <name evidence="20" type="ORF">Aam_025_021</name>
</gene>
<feature type="transmembrane region" description="Helical" evidence="19">
    <location>
        <begin position="172"/>
        <end position="192"/>
    </location>
</feature>
<dbReference type="PANTHER" id="PTHR34148">
    <property type="entry name" value="ADENOSYLCOBINAMIDE-GDP RIBAZOLETRANSFERASE"/>
    <property type="match status" value="1"/>
</dbReference>
<evidence type="ECO:0000256" key="15">
    <source>
        <dbReference type="ARBA" id="ARBA00032605"/>
    </source>
</evidence>
<dbReference type="EC" id="2.7.8.26" evidence="5 19"/>
<keyword evidence="7 19" id="KW-1003">Cell membrane</keyword>
<keyword evidence="21" id="KW-1185">Reference proteome</keyword>
<dbReference type="InterPro" id="IPR003805">
    <property type="entry name" value="CobS"/>
</dbReference>
<dbReference type="UniPathway" id="UPA00148">
    <property type="reaction ID" value="UER00238"/>
</dbReference>
<dbReference type="Pfam" id="PF02654">
    <property type="entry name" value="CobS"/>
    <property type="match status" value="1"/>
</dbReference>
<dbReference type="GO" id="GO:0051073">
    <property type="term" value="F:adenosylcobinamide-GDP ribazoletransferase activity"/>
    <property type="evidence" value="ECO:0007669"/>
    <property type="project" value="UniProtKB-UniRule"/>
</dbReference>
<evidence type="ECO:0000256" key="11">
    <source>
        <dbReference type="ARBA" id="ARBA00022842"/>
    </source>
</evidence>
<dbReference type="AlphaFoldDB" id="A0A0D6PEK9"/>
<evidence type="ECO:0000256" key="19">
    <source>
        <dbReference type="HAMAP-Rule" id="MF_00719"/>
    </source>
</evidence>
<dbReference type="PANTHER" id="PTHR34148:SF1">
    <property type="entry name" value="ADENOSYLCOBINAMIDE-GDP RIBAZOLETRANSFERASE"/>
    <property type="match status" value="1"/>
</dbReference>
<comment type="function">
    <text evidence="14 19">Joins adenosylcobinamide-GDP and alpha-ribazole to generate adenosylcobalamin (Ado-cobalamin). Also synthesizes adenosylcobalamin 5'-phosphate from adenosylcobinamide-GDP and alpha-ribazole 5'-phosphate.</text>
</comment>
<evidence type="ECO:0000256" key="2">
    <source>
        <dbReference type="ARBA" id="ARBA00004651"/>
    </source>
</evidence>
<feature type="transmembrane region" description="Helical" evidence="19">
    <location>
        <begin position="111"/>
        <end position="133"/>
    </location>
</feature>
<dbReference type="EMBL" id="BANC01000025">
    <property type="protein sequence ID" value="GAN79633.1"/>
    <property type="molecule type" value="Genomic_DNA"/>
</dbReference>
<protein>
    <recommendedName>
        <fullName evidence="6 19">Adenosylcobinamide-GDP ribazoletransferase</fullName>
        <ecNumber evidence="5 19">2.7.8.26</ecNumber>
    </recommendedName>
    <alternativeName>
        <fullName evidence="16 19">Cobalamin synthase</fullName>
    </alternativeName>
    <alternativeName>
        <fullName evidence="15 19">Cobalamin-5'-phosphate synthase</fullName>
    </alternativeName>
</protein>
<comment type="similarity">
    <text evidence="4 19">Belongs to the CobS family.</text>
</comment>
<evidence type="ECO:0000256" key="4">
    <source>
        <dbReference type="ARBA" id="ARBA00010561"/>
    </source>
</evidence>
<dbReference type="HAMAP" id="MF_00719">
    <property type="entry name" value="CobS"/>
    <property type="match status" value="1"/>
</dbReference>
<dbReference type="GO" id="GO:0008818">
    <property type="term" value="F:cobalamin 5'-phosphate synthase activity"/>
    <property type="evidence" value="ECO:0007669"/>
    <property type="project" value="UniProtKB-UniRule"/>
</dbReference>
<dbReference type="STRING" id="1120923.SAMN02746095_01991"/>
<evidence type="ECO:0000313" key="20">
    <source>
        <dbReference type="EMBL" id="GAN79633.1"/>
    </source>
</evidence>
<evidence type="ECO:0000256" key="3">
    <source>
        <dbReference type="ARBA" id="ARBA00004663"/>
    </source>
</evidence>
<dbReference type="RefSeq" id="WP_048878075.1">
    <property type="nucleotide sequence ID" value="NZ_BANC01000025.1"/>
</dbReference>
<organism evidence="20 21">
    <name type="scientific">Acidocella aminolytica 101 = DSM 11237</name>
    <dbReference type="NCBI Taxonomy" id="1120923"/>
    <lineage>
        <taxon>Bacteria</taxon>
        <taxon>Pseudomonadati</taxon>
        <taxon>Pseudomonadota</taxon>
        <taxon>Alphaproteobacteria</taxon>
        <taxon>Acetobacterales</taxon>
        <taxon>Acidocellaceae</taxon>
        <taxon>Acidocella</taxon>
    </lineage>
</organism>
<keyword evidence="9 19" id="KW-0808">Transferase</keyword>
<evidence type="ECO:0000256" key="8">
    <source>
        <dbReference type="ARBA" id="ARBA00022573"/>
    </source>
</evidence>
<reference evidence="20 21" key="1">
    <citation type="submission" date="2012-11" db="EMBL/GenBank/DDBJ databases">
        <title>Whole genome sequence of Acidocella aminolytica 101 = DSM 11237.</title>
        <authorList>
            <person name="Azuma Y."/>
            <person name="Higashiura N."/>
            <person name="Hirakawa H."/>
            <person name="Matsushita K."/>
        </authorList>
    </citation>
    <scope>NUCLEOTIDE SEQUENCE [LARGE SCALE GENOMIC DNA]</scope>
    <source>
        <strain evidence="21">101 / DSM 11237</strain>
    </source>
</reference>
<evidence type="ECO:0000256" key="5">
    <source>
        <dbReference type="ARBA" id="ARBA00013200"/>
    </source>
</evidence>
<keyword evidence="12 19" id="KW-1133">Transmembrane helix</keyword>
<evidence type="ECO:0000256" key="9">
    <source>
        <dbReference type="ARBA" id="ARBA00022679"/>
    </source>
</evidence>